<dbReference type="AlphaFoldDB" id="A0A0E9S6B4"/>
<protein>
    <submittedName>
        <fullName evidence="1">Uncharacterized protein</fullName>
    </submittedName>
</protein>
<sequence>MNKMDMAAYDLQFTAFIKDPNVLACCLPQ</sequence>
<dbReference type="EMBL" id="GBXM01071771">
    <property type="protein sequence ID" value="JAH36806.1"/>
    <property type="molecule type" value="Transcribed_RNA"/>
</dbReference>
<organism evidence="1">
    <name type="scientific">Anguilla anguilla</name>
    <name type="common">European freshwater eel</name>
    <name type="synonym">Muraena anguilla</name>
    <dbReference type="NCBI Taxonomy" id="7936"/>
    <lineage>
        <taxon>Eukaryota</taxon>
        <taxon>Metazoa</taxon>
        <taxon>Chordata</taxon>
        <taxon>Craniata</taxon>
        <taxon>Vertebrata</taxon>
        <taxon>Euteleostomi</taxon>
        <taxon>Actinopterygii</taxon>
        <taxon>Neopterygii</taxon>
        <taxon>Teleostei</taxon>
        <taxon>Anguilliformes</taxon>
        <taxon>Anguillidae</taxon>
        <taxon>Anguilla</taxon>
    </lineage>
</organism>
<reference evidence="1" key="2">
    <citation type="journal article" date="2015" name="Fish Shellfish Immunol.">
        <title>Early steps in the European eel (Anguilla anguilla)-Vibrio vulnificus interaction in the gills: Role of the RtxA13 toxin.</title>
        <authorList>
            <person name="Callol A."/>
            <person name="Pajuelo D."/>
            <person name="Ebbesson L."/>
            <person name="Teles M."/>
            <person name="MacKenzie S."/>
            <person name="Amaro C."/>
        </authorList>
    </citation>
    <scope>NUCLEOTIDE SEQUENCE</scope>
</reference>
<proteinExistence type="predicted"/>
<evidence type="ECO:0000313" key="1">
    <source>
        <dbReference type="EMBL" id="JAH36806.1"/>
    </source>
</evidence>
<name>A0A0E9S6B4_ANGAN</name>
<reference evidence="1" key="1">
    <citation type="submission" date="2014-11" db="EMBL/GenBank/DDBJ databases">
        <authorList>
            <person name="Amaro Gonzalez C."/>
        </authorList>
    </citation>
    <scope>NUCLEOTIDE SEQUENCE</scope>
</reference>
<accession>A0A0E9S6B4</accession>